<evidence type="ECO:0008006" key="4">
    <source>
        <dbReference type="Google" id="ProtNLM"/>
    </source>
</evidence>
<feature type="transmembrane region" description="Helical" evidence="1">
    <location>
        <begin position="331"/>
        <end position="357"/>
    </location>
</feature>
<organism evidence="2 3">
    <name type="scientific">Cloacibacillus porcorum</name>
    <dbReference type="NCBI Taxonomy" id="1197717"/>
    <lineage>
        <taxon>Bacteria</taxon>
        <taxon>Thermotogati</taxon>
        <taxon>Synergistota</taxon>
        <taxon>Synergistia</taxon>
        <taxon>Synergistales</taxon>
        <taxon>Synergistaceae</taxon>
        <taxon>Cloacibacillus</taxon>
    </lineage>
</organism>
<dbReference type="Proteomes" id="UP000093044">
    <property type="component" value="Chromosome"/>
</dbReference>
<feature type="transmembrane region" description="Helical" evidence="1">
    <location>
        <begin position="94"/>
        <end position="114"/>
    </location>
</feature>
<feature type="transmembrane region" description="Helical" evidence="1">
    <location>
        <begin position="222"/>
        <end position="247"/>
    </location>
</feature>
<keyword evidence="1" id="KW-1133">Transmembrane helix</keyword>
<feature type="transmembrane region" description="Helical" evidence="1">
    <location>
        <begin position="295"/>
        <end position="319"/>
    </location>
</feature>
<name>A0A1B2I1P5_9BACT</name>
<dbReference type="AlphaFoldDB" id="A0A1B2I1P5"/>
<feature type="transmembrane region" description="Helical" evidence="1">
    <location>
        <begin position="52"/>
        <end position="74"/>
    </location>
</feature>
<reference evidence="2" key="1">
    <citation type="submission" date="2016-08" db="EMBL/GenBank/DDBJ databases">
        <title>Complete genome of Cloacibacillus porcorum.</title>
        <authorList>
            <person name="Looft T."/>
            <person name="Bayles D.O."/>
            <person name="Alt D.P."/>
        </authorList>
    </citation>
    <scope>NUCLEOTIDE SEQUENCE [LARGE SCALE GENOMIC DNA]</scope>
    <source>
        <strain evidence="2">CL-84</strain>
    </source>
</reference>
<keyword evidence="1" id="KW-0472">Membrane</keyword>
<dbReference type="EMBL" id="CP016757">
    <property type="protein sequence ID" value="ANZ43894.1"/>
    <property type="molecule type" value="Genomic_DNA"/>
</dbReference>
<dbReference type="RefSeq" id="WP_066742216.1">
    <property type="nucleotide sequence ID" value="NZ_CP016757.1"/>
</dbReference>
<accession>A0A1B2I1P5</accession>
<sequence>MAANNEKQRKVSRIEAVGLVLVIFSMAMLFLNAGAVGGLFNAMFNRAFKVVVPVYVTGSIGCAIIISVTMGRILERLGFTDALMRIFVPLMKYVGVNACVAIPVIYNILGDVNAAGRISSPIFKKAGATKDEQKIGIATMMQAPCSFSILIFGIIAMTAVNVRVFLVLVLSYFLPILLVPFFLRLTIWRDCKAVSLHEIPIFTPETGFLPTIFGAAKEGAELLFTLIIPACAIVFAGIGALDFFGLWAPFEGALAAMLTWMNIEPESGVVSLLAGGSLAMAQIKDIAMNFTPQMIVGSFVLASSGFPLQVIFGQVPVIWTASTDLSHRDCIVAATIGAAIRLATAGIFATFLGFLYLR</sequence>
<evidence type="ECO:0000256" key="1">
    <source>
        <dbReference type="SAM" id="Phobius"/>
    </source>
</evidence>
<keyword evidence="1" id="KW-0812">Transmembrane</keyword>
<evidence type="ECO:0000313" key="2">
    <source>
        <dbReference type="EMBL" id="ANZ43894.1"/>
    </source>
</evidence>
<evidence type="ECO:0000313" key="3">
    <source>
        <dbReference type="Proteomes" id="UP000093044"/>
    </source>
</evidence>
<gene>
    <name evidence="2" type="ORF">BED41_01590</name>
</gene>
<dbReference type="KEGG" id="cpor:BED41_01590"/>
<dbReference type="GeneID" id="83056541"/>
<keyword evidence="3" id="KW-1185">Reference proteome</keyword>
<feature type="transmembrane region" description="Helical" evidence="1">
    <location>
        <begin position="16"/>
        <end position="40"/>
    </location>
</feature>
<feature type="transmembrane region" description="Helical" evidence="1">
    <location>
        <begin position="135"/>
        <end position="158"/>
    </location>
</feature>
<protein>
    <recommendedName>
        <fullName evidence="4">Nucleoside transporter/FeoB GTPase Gate domain-containing protein</fullName>
    </recommendedName>
</protein>
<proteinExistence type="predicted"/>
<feature type="transmembrane region" description="Helical" evidence="1">
    <location>
        <begin position="164"/>
        <end position="183"/>
    </location>
</feature>
<dbReference type="OrthoDB" id="2676906at2"/>